<feature type="domain" description="Class II aldolase/adducin N-terminal" evidence="3">
    <location>
        <begin position="5"/>
        <end position="203"/>
    </location>
</feature>
<dbReference type="InterPro" id="IPR036409">
    <property type="entry name" value="Aldolase_II/adducin_N_sf"/>
</dbReference>
<organism evidence="4">
    <name type="scientific">marine metagenome</name>
    <dbReference type="NCBI Taxonomy" id="408172"/>
    <lineage>
        <taxon>unclassified sequences</taxon>
        <taxon>metagenomes</taxon>
        <taxon>ecological metagenomes</taxon>
    </lineage>
</organism>
<feature type="non-terminal residue" evidence="4">
    <location>
        <position position="320"/>
    </location>
</feature>
<dbReference type="PANTHER" id="PTHR22789">
    <property type="entry name" value="FUCULOSE PHOSPHATE ALDOLASE"/>
    <property type="match status" value="1"/>
</dbReference>
<protein>
    <recommendedName>
        <fullName evidence="3">Class II aldolase/adducin N-terminal domain-containing protein</fullName>
    </recommendedName>
</protein>
<dbReference type="GO" id="GO:0019323">
    <property type="term" value="P:pentose catabolic process"/>
    <property type="evidence" value="ECO:0007669"/>
    <property type="project" value="TreeGrafter"/>
</dbReference>
<accession>A0A382N125</accession>
<dbReference type="Gene3D" id="3.40.225.10">
    <property type="entry name" value="Class II aldolase/adducin N-terminal domain"/>
    <property type="match status" value="1"/>
</dbReference>
<dbReference type="GO" id="GO:0016832">
    <property type="term" value="F:aldehyde-lyase activity"/>
    <property type="evidence" value="ECO:0007669"/>
    <property type="project" value="TreeGrafter"/>
</dbReference>
<reference evidence="4" key="1">
    <citation type="submission" date="2018-05" db="EMBL/GenBank/DDBJ databases">
        <authorList>
            <person name="Lanie J.A."/>
            <person name="Ng W.-L."/>
            <person name="Kazmierczak K.M."/>
            <person name="Andrzejewski T.M."/>
            <person name="Davidsen T.M."/>
            <person name="Wayne K.J."/>
            <person name="Tettelin H."/>
            <person name="Glass J.I."/>
            <person name="Rusch D."/>
            <person name="Podicherti R."/>
            <person name="Tsui H.-C.T."/>
            <person name="Winkler M.E."/>
        </authorList>
    </citation>
    <scope>NUCLEOTIDE SEQUENCE</scope>
</reference>
<evidence type="ECO:0000256" key="2">
    <source>
        <dbReference type="ARBA" id="ARBA00023239"/>
    </source>
</evidence>
<dbReference type="Pfam" id="PF00596">
    <property type="entry name" value="Aldolase_II"/>
    <property type="match status" value="1"/>
</dbReference>
<proteinExistence type="predicted"/>
<evidence type="ECO:0000256" key="1">
    <source>
        <dbReference type="ARBA" id="ARBA00022723"/>
    </source>
</evidence>
<dbReference type="SMART" id="SM01007">
    <property type="entry name" value="Aldolase_II"/>
    <property type="match status" value="1"/>
</dbReference>
<name>A0A382N125_9ZZZZ</name>
<dbReference type="EMBL" id="UINC01096401">
    <property type="protein sequence ID" value="SVC53251.1"/>
    <property type="molecule type" value="Genomic_DNA"/>
</dbReference>
<gene>
    <name evidence="4" type="ORF">METZ01_LOCUS306105</name>
</gene>
<evidence type="ECO:0000313" key="4">
    <source>
        <dbReference type="EMBL" id="SVC53251.1"/>
    </source>
</evidence>
<dbReference type="PANTHER" id="PTHR22789:SF0">
    <property type="entry name" value="3-OXO-TETRONATE 4-PHOSPHATE DECARBOXYLASE-RELATED"/>
    <property type="match status" value="1"/>
</dbReference>
<keyword evidence="1" id="KW-0479">Metal-binding</keyword>
<dbReference type="AlphaFoldDB" id="A0A382N125"/>
<dbReference type="GO" id="GO:0046872">
    <property type="term" value="F:metal ion binding"/>
    <property type="evidence" value="ECO:0007669"/>
    <property type="project" value="UniProtKB-KW"/>
</dbReference>
<keyword evidence="2" id="KW-0456">Lyase</keyword>
<dbReference type="SUPFAM" id="SSF53639">
    <property type="entry name" value="AraD/HMP-PK domain-like"/>
    <property type="match status" value="1"/>
</dbReference>
<dbReference type="GO" id="GO:0005829">
    <property type="term" value="C:cytosol"/>
    <property type="evidence" value="ECO:0007669"/>
    <property type="project" value="TreeGrafter"/>
</dbReference>
<dbReference type="InterPro" id="IPR001303">
    <property type="entry name" value="Aldolase_II/adducin_N"/>
</dbReference>
<dbReference type="InterPro" id="IPR050197">
    <property type="entry name" value="Aldolase_class_II_sugar_metab"/>
</dbReference>
<evidence type="ECO:0000259" key="3">
    <source>
        <dbReference type="SMART" id="SM01007"/>
    </source>
</evidence>
<sequence>MDDLKTIVELSHEFGTPNYVKGGGGNTSVKNETTLWVKPSGTTLGGLTEETFVTLNRTKVNELFEVETPAESAAREELVKNFMAEAVENEAGRPSVEAPLHNILDTRFVVHTHPFLVNGLTCAKGGEASAKEMFPDALWVEYIDAGYTLSVELKGRIEQYTLDRGKGPEVILLKNHGVFVAADTAEKIRSLYAEVMDALKLEYEKAGIKDTLEITDAVPDPKTEEQIRKVFGDDAQHVVSCGTFTCVPGPITPDHLVYSRAFPFTGELTKEAAAKYKAKHGFAPKVVVGSNRVFGIGTTPNNAELALELAQDGAQVMQLA</sequence>